<comment type="caution">
    <text evidence="2">The sequence shown here is derived from an EMBL/GenBank/DDBJ whole genome shotgun (WGS) entry which is preliminary data.</text>
</comment>
<evidence type="ECO:0000313" key="2">
    <source>
        <dbReference type="EMBL" id="OQE70082.1"/>
    </source>
</evidence>
<dbReference type="EMBL" id="MOOB01000124">
    <property type="protein sequence ID" value="OQE70082.1"/>
    <property type="molecule type" value="Genomic_DNA"/>
</dbReference>
<accession>A0A1V6X4L9</accession>
<gene>
    <name evidence="2" type="ORF">PENNAL_c0124G08506</name>
</gene>
<proteinExistence type="predicted"/>
<evidence type="ECO:0000256" key="1">
    <source>
        <dbReference type="SAM" id="MobiDB-lite"/>
    </source>
</evidence>
<keyword evidence="3" id="KW-1185">Reference proteome</keyword>
<protein>
    <submittedName>
        <fullName evidence="2">Uncharacterized protein</fullName>
    </submittedName>
</protein>
<name>A0A1V6X4L9_PENNA</name>
<organism evidence="2 3">
    <name type="scientific">Penicillium nalgiovense</name>
    <dbReference type="NCBI Taxonomy" id="60175"/>
    <lineage>
        <taxon>Eukaryota</taxon>
        <taxon>Fungi</taxon>
        <taxon>Dikarya</taxon>
        <taxon>Ascomycota</taxon>
        <taxon>Pezizomycotina</taxon>
        <taxon>Eurotiomycetes</taxon>
        <taxon>Eurotiomycetidae</taxon>
        <taxon>Eurotiales</taxon>
        <taxon>Aspergillaceae</taxon>
        <taxon>Penicillium</taxon>
    </lineage>
</organism>
<reference evidence="3" key="1">
    <citation type="journal article" date="2017" name="Nat. Microbiol.">
        <title>Global analysis of biosynthetic gene clusters reveals vast potential of secondary metabolite production in Penicillium species.</title>
        <authorList>
            <person name="Nielsen J.C."/>
            <person name="Grijseels S."/>
            <person name="Prigent S."/>
            <person name="Ji B."/>
            <person name="Dainat J."/>
            <person name="Nielsen K.F."/>
            <person name="Frisvad J.C."/>
            <person name="Workman M."/>
            <person name="Nielsen J."/>
        </authorList>
    </citation>
    <scope>NUCLEOTIDE SEQUENCE [LARGE SCALE GENOMIC DNA]</scope>
    <source>
        <strain evidence="3">IBT 13039</strain>
    </source>
</reference>
<feature type="non-terminal residue" evidence="2">
    <location>
        <position position="184"/>
    </location>
</feature>
<sequence length="184" mass="21136">MPPPQQPIQLIYCTASVCIPKRKREHPRRRRRDSNITEEIRQGTSARATALCRLFVPGPPEHHTLGAAIATVKHTCWEFYRRIGDKTKASLRRVLHRVLRLDLTAFTPRTTEYGLVTRLWPSEFPGAPSVASKKRQPEKTIVILIILDSHLTSFDLWQLDRHGDELMFQSGSWRTSPTFADEQA</sequence>
<feature type="region of interest" description="Disordered" evidence="1">
    <location>
        <begin position="23"/>
        <end position="42"/>
    </location>
</feature>
<dbReference type="AlphaFoldDB" id="A0A1V6X4L9"/>
<dbReference type="Proteomes" id="UP000191691">
    <property type="component" value="Unassembled WGS sequence"/>
</dbReference>
<evidence type="ECO:0000313" key="3">
    <source>
        <dbReference type="Proteomes" id="UP000191691"/>
    </source>
</evidence>
<feature type="compositionally biased region" description="Basic residues" evidence="1">
    <location>
        <begin position="23"/>
        <end position="32"/>
    </location>
</feature>